<dbReference type="PANTHER" id="PTHR14738">
    <property type="entry name" value="ZINC FINGER CCCH DOMAIN-CONTAINING PROTEIN 14"/>
    <property type="match status" value="1"/>
</dbReference>
<dbReference type="GO" id="GO:0008270">
    <property type="term" value="F:zinc ion binding"/>
    <property type="evidence" value="ECO:0007669"/>
    <property type="project" value="UniProtKB-KW"/>
</dbReference>
<evidence type="ECO:0000313" key="12">
    <source>
        <dbReference type="EMBL" id="KAL3407394.1"/>
    </source>
</evidence>
<feature type="compositionally biased region" description="Low complexity" evidence="10">
    <location>
        <begin position="159"/>
        <end position="175"/>
    </location>
</feature>
<evidence type="ECO:0000256" key="9">
    <source>
        <dbReference type="PROSITE-ProRule" id="PRU00723"/>
    </source>
</evidence>
<dbReference type="Gene3D" id="4.10.1000.40">
    <property type="match status" value="2"/>
</dbReference>
<feature type="compositionally biased region" description="Low complexity" evidence="10">
    <location>
        <begin position="712"/>
        <end position="721"/>
    </location>
</feature>
<feature type="compositionally biased region" description="Basic residues" evidence="10">
    <location>
        <begin position="673"/>
        <end position="682"/>
    </location>
</feature>
<feature type="compositionally biased region" description="Basic and acidic residues" evidence="10">
    <location>
        <begin position="146"/>
        <end position="157"/>
    </location>
</feature>
<feature type="domain" description="C3H1-type" evidence="11">
    <location>
        <begin position="843"/>
        <end position="868"/>
    </location>
</feature>
<evidence type="ECO:0000256" key="10">
    <source>
        <dbReference type="SAM" id="MobiDB-lite"/>
    </source>
</evidence>
<keyword evidence="13" id="KW-1185">Reference proteome</keyword>
<reference evidence="12 13" key="1">
    <citation type="journal article" date="2024" name="bioRxiv">
        <title>A reference genome for Trichogramma kaykai: A tiny desert-dwelling parasitoid wasp with competing sex-ratio distorters.</title>
        <authorList>
            <person name="Culotta J."/>
            <person name="Lindsey A.R."/>
        </authorList>
    </citation>
    <scope>NUCLEOTIDE SEQUENCE [LARGE SCALE GENOMIC DNA]</scope>
    <source>
        <strain evidence="12 13">KSX58</strain>
    </source>
</reference>
<feature type="compositionally biased region" description="Basic and acidic residues" evidence="10">
    <location>
        <begin position="661"/>
        <end position="672"/>
    </location>
</feature>
<feature type="region of interest" description="Disordered" evidence="10">
    <location>
        <begin position="661"/>
        <end position="724"/>
    </location>
</feature>
<comment type="caution">
    <text evidence="12">The sequence shown here is derived from an EMBL/GenBank/DDBJ whole genome shotgun (WGS) entry which is preliminary data.</text>
</comment>
<evidence type="ECO:0000259" key="11">
    <source>
        <dbReference type="PROSITE" id="PS50103"/>
    </source>
</evidence>
<proteinExistence type="inferred from homology"/>
<feature type="zinc finger region" description="C3H1-type" evidence="9">
    <location>
        <begin position="869"/>
        <end position="889"/>
    </location>
</feature>
<evidence type="ECO:0000256" key="2">
    <source>
        <dbReference type="ARBA" id="ARBA00008423"/>
    </source>
</evidence>
<feature type="compositionally biased region" description="Basic and acidic residues" evidence="10">
    <location>
        <begin position="683"/>
        <end position="709"/>
    </location>
</feature>
<feature type="domain" description="C3H1-type" evidence="11">
    <location>
        <begin position="869"/>
        <end position="889"/>
    </location>
</feature>
<keyword evidence="4 9" id="KW-0479">Metal-binding</keyword>
<evidence type="ECO:0000256" key="8">
    <source>
        <dbReference type="ARBA" id="ARBA00023242"/>
    </source>
</evidence>
<accession>A0ABD2XQK1</accession>
<name>A0ABD2XQK1_9HYME</name>
<evidence type="ECO:0000256" key="4">
    <source>
        <dbReference type="ARBA" id="ARBA00022723"/>
    </source>
</evidence>
<dbReference type="AlphaFoldDB" id="A0ABD2XQK1"/>
<dbReference type="PANTHER" id="PTHR14738:SF29">
    <property type="entry name" value="ZINC FINGER CCCH DOMAIN-CONTAINING PROTEIN 14"/>
    <property type="match status" value="1"/>
</dbReference>
<feature type="region of interest" description="Disordered" evidence="10">
    <location>
        <begin position="146"/>
        <end position="377"/>
    </location>
</feature>
<comment type="subcellular location">
    <subcellularLocation>
        <location evidence="1">Nucleus</location>
    </subcellularLocation>
</comment>
<keyword evidence="8" id="KW-0539">Nucleus</keyword>
<feature type="region of interest" description="Disordered" evidence="10">
    <location>
        <begin position="81"/>
        <end position="120"/>
    </location>
</feature>
<keyword evidence="7 9" id="KW-0862">Zinc</keyword>
<evidence type="ECO:0000313" key="13">
    <source>
        <dbReference type="Proteomes" id="UP001627154"/>
    </source>
</evidence>
<dbReference type="EMBL" id="JBJJXI010000009">
    <property type="protein sequence ID" value="KAL3407394.1"/>
    <property type="molecule type" value="Genomic_DNA"/>
</dbReference>
<dbReference type="GO" id="GO:0005634">
    <property type="term" value="C:nucleus"/>
    <property type="evidence" value="ECO:0007669"/>
    <property type="project" value="UniProtKB-SubCell"/>
</dbReference>
<feature type="compositionally biased region" description="Basic and acidic residues" evidence="10">
    <location>
        <begin position="290"/>
        <end position="299"/>
    </location>
</feature>
<gene>
    <name evidence="12" type="ORF">TKK_000510</name>
</gene>
<evidence type="ECO:0000256" key="5">
    <source>
        <dbReference type="ARBA" id="ARBA00022737"/>
    </source>
</evidence>
<comment type="similarity">
    <text evidence="2">Belongs to the ZC3H14 family.</text>
</comment>
<keyword evidence="6 9" id="KW-0863">Zinc-finger</keyword>
<dbReference type="Pfam" id="PF14608">
    <property type="entry name" value="zf-CCCH_2"/>
    <property type="match status" value="4"/>
</dbReference>
<evidence type="ECO:0000256" key="6">
    <source>
        <dbReference type="ARBA" id="ARBA00022771"/>
    </source>
</evidence>
<organism evidence="12 13">
    <name type="scientific">Trichogramma kaykai</name>
    <dbReference type="NCBI Taxonomy" id="54128"/>
    <lineage>
        <taxon>Eukaryota</taxon>
        <taxon>Metazoa</taxon>
        <taxon>Ecdysozoa</taxon>
        <taxon>Arthropoda</taxon>
        <taxon>Hexapoda</taxon>
        <taxon>Insecta</taxon>
        <taxon>Pterygota</taxon>
        <taxon>Neoptera</taxon>
        <taxon>Endopterygota</taxon>
        <taxon>Hymenoptera</taxon>
        <taxon>Apocrita</taxon>
        <taxon>Proctotrupomorpha</taxon>
        <taxon>Chalcidoidea</taxon>
        <taxon>Trichogrammatidae</taxon>
        <taxon>Trichogramma</taxon>
    </lineage>
</organism>
<dbReference type="PROSITE" id="PS50103">
    <property type="entry name" value="ZF_C3H1"/>
    <property type="match status" value="2"/>
</dbReference>
<sequence>MDIRGVEVTNQLRSAIRAKLLELEVRYDDELPDYILVMVVNKKTREQMNEDLSLFLESSTGQFVDWLHDQVLKKLQKVTVSKKKEKNNKDSAVAQVKSEADNEKVKSEKTECPSKPKTKVERDAEFDELVGDLTFLSEAADKTQLKENNKAENHSSPDKSNSNSKQSEKQNISSSTIVTNKSTEESCTPPRPVDASSTALTPEKNKIDSRKRTKNSSHSSNEETDDDSPVSKRSKNYSNVPPKDDVRLKSAVIKPRITSVVSVKSRVDLNKKYSPVKFHSDSHSSSTSRNHQESKRKELFSQTSNQNDTVDKKRHHHKESNSVLNSCDDNSRNKFNKTDDEQEKTKSTNRPSTIKSRLGTIINHRREKSPVVKSSISSKVIDNRPTSNIKSRLGKKTKDSKVITSIESRLFKLAQNDTFEEEDVISDISESEKINSLKSNVIPPKSSTLKNKMYTGSEEDESIFEEEDDDQCKVPSKIIVTPRPLQPLQPSQKRATQSLLFKAVAEANKSVVLRKQPDPCLKEKRVLKKSKITRERRGGQIISINLNKKKRSAADKIKVELKNKKKLKSTRRNESPDIPDESLSLVKSLFKRSDNKQKFVVTMNGLNNNSPDDKPIEDEPCIELLDDDDDEDWTFPYVPCEQYDFNDENDEVIIDCEIDRQKSGSKVETESKSKKHKHKKRSYTPEKKSKDSKSTNRDKKSCDREDSYKYHQSSQSIQSVDDSIKEPEYAINTIDTTGQTMHQPATNVMSYIETNTNPILQQFIASNHTNYLNYSTAEDPYSRKRKNVSPIVFNRSRSKSPKISRHHPYSTLSRPQAVNPVPAGLRLDKRPIVSSVIKTVATTKTTEQCRYWPTCTLGSKCAYVHPPVLCSSFPNCKFGDKCSYKHPNCKFGTACTKLGCKFSHPPKLCKYHPYCMKPGCPFSHPKKKMIPSGLAPTPDLTEMRAKFTWTKKD</sequence>
<evidence type="ECO:0000256" key="7">
    <source>
        <dbReference type="ARBA" id="ARBA00022833"/>
    </source>
</evidence>
<protein>
    <recommendedName>
        <fullName evidence="3">Zinc finger CCCH domain-containing protein 14</fullName>
    </recommendedName>
</protein>
<dbReference type="InterPro" id="IPR000571">
    <property type="entry name" value="Znf_CCCH"/>
</dbReference>
<feature type="compositionally biased region" description="Basic and acidic residues" evidence="10">
    <location>
        <begin position="329"/>
        <end position="346"/>
    </location>
</feature>
<dbReference type="InterPro" id="IPR040366">
    <property type="entry name" value="Nab2/ZC3H14"/>
</dbReference>
<dbReference type="Proteomes" id="UP001627154">
    <property type="component" value="Unassembled WGS sequence"/>
</dbReference>
<evidence type="ECO:0000256" key="3">
    <source>
        <dbReference type="ARBA" id="ARBA00015071"/>
    </source>
</evidence>
<feature type="zinc finger region" description="C3H1-type" evidence="9">
    <location>
        <begin position="843"/>
        <end position="868"/>
    </location>
</feature>
<keyword evidence="5" id="KW-0677">Repeat</keyword>
<evidence type="ECO:0000256" key="1">
    <source>
        <dbReference type="ARBA" id="ARBA00004123"/>
    </source>
</evidence>
<feature type="compositionally biased region" description="Basic and acidic residues" evidence="10">
    <location>
        <begin position="98"/>
        <end position="120"/>
    </location>
</feature>